<protein>
    <submittedName>
        <fullName evidence="1">Uncharacterized protein</fullName>
    </submittedName>
</protein>
<organism evidence="1 2">
    <name type="scientific">Meripilus lineatus</name>
    <dbReference type="NCBI Taxonomy" id="2056292"/>
    <lineage>
        <taxon>Eukaryota</taxon>
        <taxon>Fungi</taxon>
        <taxon>Dikarya</taxon>
        <taxon>Basidiomycota</taxon>
        <taxon>Agaricomycotina</taxon>
        <taxon>Agaricomycetes</taxon>
        <taxon>Polyporales</taxon>
        <taxon>Meripilaceae</taxon>
        <taxon>Meripilus</taxon>
    </lineage>
</organism>
<evidence type="ECO:0000313" key="2">
    <source>
        <dbReference type="Proteomes" id="UP001212997"/>
    </source>
</evidence>
<proteinExistence type="predicted"/>
<gene>
    <name evidence="1" type="ORF">NLI96_g3107</name>
</gene>
<dbReference type="AlphaFoldDB" id="A0AAD5YFY4"/>
<comment type="caution">
    <text evidence="1">The sequence shown here is derived from an EMBL/GenBank/DDBJ whole genome shotgun (WGS) entry which is preliminary data.</text>
</comment>
<keyword evidence="2" id="KW-1185">Reference proteome</keyword>
<dbReference type="EMBL" id="JANAWD010000075">
    <property type="protein sequence ID" value="KAJ3488064.1"/>
    <property type="molecule type" value="Genomic_DNA"/>
</dbReference>
<reference evidence="1" key="1">
    <citation type="submission" date="2022-07" db="EMBL/GenBank/DDBJ databases">
        <title>Genome Sequence of Physisporinus lineatus.</title>
        <authorList>
            <person name="Buettner E."/>
        </authorList>
    </citation>
    <scope>NUCLEOTIDE SEQUENCE</scope>
    <source>
        <strain evidence="1">VT162</strain>
    </source>
</reference>
<evidence type="ECO:0000313" key="1">
    <source>
        <dbReference type="EMBL" id="KAJ3488064.1"/>
    </source>
</evidence>
<sequence>MPRLDIRTRLNLDPSYISYTPRGGHPRHETNQMLGCLSQDIISFGPRVSGLTHPGFECRGLGLSQSLVACHSNSNLEFKKVVSRPTKRSELVFILPVSYAR</sequence>
<accession>A0AAD5YFY4</accession>
<dbReference type="Proteomes" id="UP001212997">
    <property type="component" value="Unassembled WGS sequence"/>
</dbReference>
<name>A0AAD5YFY4_9APHY</name>